<evidence type="ECO:0000313" key="3">
    <source>
        <dbReference type="Proteomes" id="UP000060390"/>
    </source>
</evidence>
<dbReference type="STRING" id="1604004.HLASA_2004"/>
<dbReference type="KEGG" id="hsf:HLASA_2004"/>
<evidence type="ECO:0000256" key="1">
    <source>
        <dbReference type="SAM" id="MobiDB-lite"/>
    </source>
</evidence>
<reference evidence="2 3" key="2">
    <citation type="journal article" date="2016" name="Stand. Genomic Sci.">
        <title>Complete genome sequence of 'Halanaeroarchaeum sulfurireducens' M27-SA2, a sulfur-reducing and acetate-oxidizing haloarchaeon from the deep-sea hypersaline anoxic lake Medee.</title>
        <authorList>
            <person name="Messina E."/>
            <person name="Sorokin D.Y."/>
            <person name="Kublanov I.V."/>
            <person name="Toshchakov S."/>
            <person name="Lopatina A."/>
            <person name="Arcadi E."/>
            <person name="Smedile F."/>
            <person name="La Spada G."/>
            <person name="La Cono V."/>
            <person name="Yakimov M.M."/>
        </authorList>
    </citation>
    <scope>NUCLEOTIDE SEQUENCE [LARGE SCALE GENOMIC DNA]</scope>
    <source>
        <strain evidence="2 3">M27-SA2</strain>
    </source>
</reference>
<dbReference type="Proteomes" id="UP000060390">
    <property type="component" value="Chromosome"/>
</dbReference>
<accession>A0A0N7FTY8</accession>
<organism evidence="2 3">
    <name type="scientific">Halanaeroarchaeum sulfurireducens</name>
    <dbReference type="NCBI Taxonomy" id="1604004"/>
    <lineage>
        <taxon>Archaea</taxon>
        <taxon>Methanobacteriati</taxon>
        <taxon>Methanobacteriota</taxon>
        <taxon>Stenosarchaea group</taxon>
        <taxon>Halobacteria</taxon>
        <taxon>Halobacteriales</taxon>
        <taxon>Halobacteriaceae</taxon>
        <taxon>Halanaeroarchaeum</taxon>
    </lineage>
</organism>
<feature type="region of interest" description="Disordered" evidence="1">
    <location>
        <begin position="109"/>
        <end position="169"/>
    </location>
</feature>
<evidence type="ECO:0000313" key="2">
    <source>
        <dbReference type="EMBL" id="ALG82879.1"/>
    </source>
</evidence>
<dbReference type="EMBL" id="CP011564">
    <property type="protein sequence ID" value="ALG82879.1"/>
    <property type="molecule type" value="Genomic_DNA"/>
</dbReference>
<name>A0A0N7FTY8_9EURY</name>
<gene>
    <name evidence="2" type="ORF">HLASA_2004</name>
</gene>
<protein>
    <submittedName>
        <fullName evidence="2">Zinc finger SWIM domain protein</fullName>
    </submittedName>
</protein>
<dbReference type="AlphaFoldDB" id="A0A0N7FTY8"/>
<sequence length="331" mass="36476">MEHTNPPSETVSVVQHIDRQLRQLRRTISSRNDASAVDATDADAIRTDDVLSQDCRKYNAQIYTSHSNTVRTLAALDGRANSLPGSLARPGAAGYAHSQTMTEYATSRGYTTPEYQSTVSRDSEPTARPAERVTPDGGASRPVDSSHCGAPDAIEGVCRQPPTHEVEVNAPKRGHDIARRCEACAEQARGRPYVRDVHPITLDTDVESAAAAVYDHYRYTRATHSKIGYTPAVRVVPDEERLHVSRGGILYLDKRMRDNGWRGAHILLEDSPGYFEVTRPSWADTSDWLDAASSCVRETITDADGREWSLPTDEIATVLRDASFLVEGDSR</sequence>
<feature type="compositionally biased region" description="Basic and acidic residues" evidence="1">
    <location>
        <begin position="121"/>
        <end position="134"/>
    </location>
</feature>
<proteinExistence type="predicted"/>
<reference evidence="3" key="1">
    <citation type="submission" date="2015-05" db="EMBL/GenBank/DDBJ databases">
        <title>Complete genome sequence of Halanaeroarchaeum sulfurireducens type strain M27-SA2, a sulfate-reducer haloarchaeon from marine anoxic lake Medee.</title>
        <authorList>
            <person name="Messina E."/>
            <person name="Kublanov I.V."/>
            <person name="Toshchakov S."/>
            <person name="Arcadi E."/>
            <person name="La Spada G."/>
            <person name="La Cono V."/>
            <person name="Yakimov M.M."/>
        </authorList>
    </citation>
    <scope>NUCLEOTIDE SEQUENCE [LARGE SCALE GENOMIC DNA]</scope>
    <source>
        <strain evidence="3">M27-SA2</strain>
    </source>
</reference>
<feature type="compositionally biased region" description="Polar residues" evidence="1">
    <location>
        <begin position="109"/>
        <end position="120"/>
    </location>
</feature>